<dbReference type="EMBL" id="JAOCZP010000005">
    <property type="protein sequence ID" value="MCT7376808.1"/>
    <property type="molecule type" value="Genomic_DNA"/>
</dbReference>
<accession>A0ABT2LQH8</accession>
<evidence type="ECO:0000313" key="1">
    <source>
        <dbReference type="EMBL" id="MCT7376808.1"/>
    </source>
</evidence>
<protein>
    <submittedName>
        <fullName evidence="1">Uncharacterized protein</fullName>
    </submittedName>
</protein>
<keyword evidence="2" id="KW-1185">Reference proteome</keyword>
<reference evidence="1 2" key="1">
    <citation type="submission" date="2022-09" db="EMBL/GenBank/DDBJ databases">
        <title>Chelativorans salina sp. nov., a novel slightly halophilic bacterium isolated from a saline lake sediment enrichment.</title>
        <authorList>
            <person name="Gao L."/>
            <person name="Fang B.-Z."/>
            <person name="Li W.-J."/>
        </authorList>
    </citation>
    <scope>NUCLEOTIDE SEQUENCE [LARGE SCALE GENOMIC DNA]</scope>
    <source>
        <strain evidence="1 2">EGI FJ00035</strain>
    </source>
</reference>
<name>A0ABT2LQH8_9HYPH</name>
<organism evidence="1 2">
    <name type="scientific">Chelativorans salis</name>
    <dbReference type="NCBI Taxonomy" id="2978478"/>
    <lineage>
        <taxon>Bacteria</taxon>
        <taxon>Pseudomonadati</taxon>
        <taxon>Pseudomonadota</taxon>
        <taxon>Alphaproteobacteria</taxon>
        <taxon>Hyphomicrobiales</taxon>
        <taxon>Phyllobacteriaceae</taxon>
        <taxon>Chelativorans</taxon>
    </lineage>
</organism>
<dbReference type="Proteomes" id="UP001320831">
    <property type="component" value="Unassembled WGS sequence"/>
</dbReference>
<dbReference type="RefSeq" id="WP_260905011.1">
    <property type="nucleotide sequence ID" value="NZ_JAOCZP010000005.1"/>
</dbReference>
<sequence length="77" mass="8583">MSGKELERAKRLPFLSFGKAEKKSASAKLKARHRGGGSYSIMRGEEELVEKLSKEDAETFNAMSDEDKAAYVETVKK</sequence>
<gene>
    <name evidence="1" type="ORF">N5A92_17390</name>
</gene>
<proteinExistence type="predicted"/>
<comment type="caution">
    <text evidence="1">The sequence shown here is derived from an EMBL/GenBank/DDBJ whole genome shotgun (WGS) entry which is preliminary data.</text>
</comment>
<evidence type="ECO:0000313" key="2">
    <source>
        <dbReference type="Proteomes" id="UP001320831"/>
    </source>
</evidence>